<dbReference type="AlphaFoldDB" id="A0A2W4QX17"/>
<dbReference type="EMBL" id="QJPH01000486">
    <property type="protein sequence ID" value="PZN72478.1"/>
    <property type="molecule type" value="Genomic_DNA"/>
</dbReference>
<gene>
    <name evidence="1" type="ORF">DM484_24410</name>
</gene>
<evidence type="ECO:0000313" key="2">
    <source>
        <dbReference type="Proteomes" id="UP000249396"/>
    </source>
</evidence>
<reference evidence="1 2" key="1">
    <citation type="journal article" date="2018" name="Aquat. Microb. Ecol.">
        <title>Gammaproteobacterial methanotrophs dominate.</title>
        <authorList>
            <person name="Rissanen A.J."/>
            <person name="Saarenheimo J."/>
            <person name="Tiirola M."/>
            <person name="Peura S."/>
            <person name="Aalto S.L."/>
            <person name="Karvinen A."/>
            <person name="Nykanen H."/>
        </authorList>
    </citation>
    <scope>NUCLEOTIDE SEQUENCE [LARGE SCALE GENOMIC DNA]</scope>
    <source>
        <strain evidence="1">AMbin10</strain>
    </source>
</reference>
<sequence length="1115" mass="128198">MPTKDKQLTPAEPSPAHWSSDRAVFRLQRYINDFRENLRLAFNNNGQEHYFTKFESAILIPIDPRSEDYDGNQNFYLAKFCATYSFADHTIELLKAICNYGKSIGQYYEDKNITGIDTGINDITCTHFKSLFEARNKLRSGWNRMPEGENTYDEFVAAINTPNLKHLPNHFYKAHELFVETASCIPYRGRWPTMLDEVAKLSTNRNVFSIAFRHIDTDKVKYINSINNSEQDAKLDQINFPDELRNDEESLSKLLKTFVNSFLLDPSWQGSEDEPFREFTSNINKPQRLAIPLYENTKIEPGADRKFQGSYLGWVILLGKEEDLKPVQDEHWPLLSILLNHLAASVVTAMSDELVSDYADHARAKPLEAKNPFEYLTLRVNDMSGFITTYPNYPGAYDWDEPVDDPRISIPAGSSRKITLRKKKTTFLPEDSDGLDKYYIEFFAPRLQRTLRHLSAIHLSTQAETMRKYKQMMDLLSTPLHKLTGALAEMQRDTQELRAILYEPAQTIFESYQRISELFERGRRVQISKHMTILIAHNPEHYRDINSSWDKDDPDITTQSVETGRLCVITVLCRIFGLDDLLQEARSFKEFLGAGKFALSRAEEPAFTNLRRDLLWLWKVAINSNDSSSDALPIESLIDASGENCGNNMRLFLKAVKDVVFSPFKVDTELWDVRAIQLTMPKPRRNTAFNICEHVTKDSGLILRSQSPASYHTILGFLLGIRSSKISRQPEFCNITKTITDGNNIDYTIRITYSETFGICDTKLAKLRTLMESSLSNRDWRIHAANQGDFHGPFVHLANRLLGIVLTSDDEPNKEGWDLAEYGNGEVIALESRDQLQRKFVVSISDDTSKGKGILEIKWLNIPQSTFATKNQATVIKGKTAINSTDPLIPSSGETESSGKSFKCYLRDHTINQTKCEWKAVFDSGNFGAPFDKSHGLDKDISLNVAYYNITNIVFVHGEIDDWKKKCEEDKNLHVVWISTNGRIKENHSDHDNRFHTCWWTPQEILYLRHYEIKRLIEFIKAGEQEWWYWLQTKTTPNVDLFGNMLGRFITLSNELNPQICITDFWSNDIGDLERDFERLILTPNLQTTINTLMSHGTITRDQALILLTDIFSWP</sequence>
<proteinExistence type="predicted"/>
<organism evidence="1 2">
    <name type="scientific">Candidatus Methylumidiphilus alinenensis</name>
    <dbReference type="NCBI Taxonomy" id="2202197"/>
    <lineage>
        <taxon>Bacteria</taxon>
        <taxon>Pseudomonadati</taxon>
        <taxon>Pseudomonadota</taxon>
        <taxon>Gammaproteobacteria</taxon>
        <taxon>Methylococcales</taxon>
        <taxon>Candidatus Methylumidiphilus</taxon>
    </lineage>
</organism>
<name>A0A2W4QX17_9GAMM</name>
<dbReference type="Proteomes" id="UP000249396">
    <property type="component" value="Unassembled WGS sequence"/>
</dbReference>
<comment type="caution">
    <text evidence="1">The sequence shown here is derived from an EMBL/GenBank/DDBJ whole genome shotgun (WGS) entry which is preliminary data.</text>
</comment>
<protein>
    <submittedName>
        <fullName evidence="1">Uncharacterized protein</fullName>
    </submittedName>
</protein>
<accession>A0A2W4QX17</accession>
<evidence type="ECO:0000313" key="1">
    <source>
        <dbReference type="EMBL" id="PZN72478.1"/>
    </source>
</evidence>